<gene>
    <name evidence="2" type="ORF">N657DRAFT_93328</name>
</gene>
<organism evidence="2 3">
    <name type="scientific">Parathielavia appendiculata</name>
    <dbReference type="NCBI Taxonomy" id="2587402"/>
    <lineage>
        <taxon>Eukaryota</taxon>
        <taxon>Fungi</taxon>
        <taxon>Dikarya</taxon>
        <taxon>Ascomycota</taxon>
        <taxon>Pezizomycotina</taxon>
        <taxon>Sordariomycetes</taxon>
        <taxon>Sordariomycetidae</taxon>
        <taxon>Sordariales</taxon>
        <taxon>Chaetomiaceae</taxon>
        <taxon>Parathielavia</taxon>
    </lineage>
</organism>
<dbReference type="RefSeq" id="XP_062653563.1">
    <property type="nucleotide sequence ID" value="XM_062797601.1"/>
</dbReference>
<feature type="compositionally biased region" description="Basic and acidic residues" evidence="1">
    <location>
        <begin position="30"/>
        <end position="47"/>
    </location>
</feature>
<feature type="region of interest" description="Disordered" evidence="1">
    <location>
        <begin position="30"/>
        <end position="54"/>
    </location>
</feature>
<protein>
    <submittedName>
        <fullName evidence="2">Uncharacterized protein</fullName>
    </submittedName>
</protein>
<comment type="caution">
    <text evidence="2">The sequence shown here is derived from an EMBL/GenBank/DDBJ whole genome shotgun (WGS) entry which is preliminary data.</text>
</comment>
<dbReference type="AlphaFoldDB" id="A0AAN6UB58"/>
<evidence type="ECO:0000313" key="2">
    <source>
        <dbReference type="EMBL" id="KAK4129792.1"/>
    </source>
</evidence>
<dbReference type="EMBL" id="MU853223">
    <property type="protein sequence ID" value="KAK4129792.1"/>
    <property type="molecule type" value="Genomic_DNA"/>
</dbReference>
<evidence type="ECO:0000256" key="1">
    <source>
        <dbReference type="SAM" id="MobiDB-lite"/>
    </source>
</evidence>
<evidence type="ECO:0000313" key="3">
    <source>
        <dbReference type="Proteomes" id="UP001302602"/>
    </source>
</evidence>
<proteinExistence type="predicted"/>
<reference evidence="2" key="1">
    <citation type="journal article" date="2023" name="Mol. Phylogenet. Evol.">
        <title>Genome-scale phylogeny and comparative genomics of the fungal order Sordariales.</title>
        <authorList>
            <person name="Hensen N."/>
            <person name="Bonometti L."/>
            <person name="Westerberg I."/>
            <person name="Brannstrom I.O."/>
            <person name="Guillou S."/>
            <person name="Cros-Aarteil S."/>
            <person name="Calhoun S."/>
            <person name="Haridas S."/>
            <person name="Kuo A."/>
            <person name="Mondo S."/>
            <person name="Pangilinan J."/>
            <person name="Riley R."/>
            <person name="LaButti K."/>
            <person name="Andreopoulos B."/>
            <person name="Lipzen A."/>
            <person name="Chen C."/>
            <person name="Yan M."/>
            <person name="Daum C."/>
            <person name="Ng V."/>
            <person name="Clum A."/>
            <person name="Steindorff A."/>
            <person name="Ohm R.A."/>
            <person name="Martin F."/>
            <person name="Silar P."/>
            <person name="Natvig D.O."/>
            <person name="Lalanne C."/>
            <person name="Gautier V."/>
            <person name="Ament-Velasquez S.L."/>
            <person name="Kruys A."/>
            <person name="Hutchinson M.I."/>
            <person name="Powell A.J."/>
            <person name="Barry K."/>
            <person name="Miller A.N."/>
            <person name="Grigoriev I.V."/>
            <person name="Debuchy R."/>
            <person name="Gladieux P."/>
            <person name="Hiltunen Thoren M."/>
            <person name="Johannesson H."/>
        </authorList>
    </citation>
    <scope>NUCLEOTIDE SEQUENCE</scope>
    <source>
        <strain evidence="2">CBS 731.68</strain>
    </source>
</reference>
<keyword evidence="3" id="KW-1185">Reference proteome</keyword>
<feature type="region of interest" description="Disordered" evidence="1">
    <location>
        <begin position="123"/>
        <end position="151"/>
    </location>
</feature>
<accession>A0AAN6UB58</accession>
<reference evidence="2" key="2">
    <citation type="submission" date="2023-05" db="EMBL/GenBank/DDBJ databases">
        <authorList>
            <consortium name="Lawrence Berkeley National Laboratory"/>
            <person name="Steindorff A."/>
            <person name="Hensen N."/>
            <person name="Bonometti L."/>
            <person name="Westerberg I."/>
            <person name="Brannstrom I.O."/>
            <person name="Guillou S."/>
            <person name="Cros-Aarteil S."/>
            <person name="Calhoun S."/>
            <person name="Haridas S."/>
            <person name="Kuo A."/>
            <person name="Mondo S."/>
            <person name="Pangilinan J."/>
            <person name="Riley R."/>
            <person name="Labutti K."/>
            <person name="Andreopoulos B."/>
            <person name="Lipzen A."/>
            <person name="Chen C."/>
            <person name="Yanf M."/>
            <person name="Daum C."/>
            <person name="Ng V."/>
            <person name="Clum A."/>
            <person name="Ohm R."/>
            <person name="Martin F."/>
            <person name="Silar P."/>
            <person name="Natvig D."/>
            <person name="Lalanne C."/>
            <person name="Gautier V."/>
            <person name="Ament-Velasquez S.L."/>
            <person name="Kruys A."/>
            <person name="Hutchinson M.I."/>
            <person name="Powell A.J."/>
            <person name="Barry K."/>
            <person name="Miller A.N."/>
            <person name="Grigoriev I.V."/>
            <person name="Debuchy R."/>
            <person name="Gladieux P."/>
            <person name="Thoren M.H."/>
            <person name="Johannesson H."/>
        </authorList>
    </citation>
    <scope>NUCLEOTIDE SEQUENCE</scope>
    <source>
        <strain evidence="2">CBS 731.68</strain>
    </source>
</reference>
<name>A0AAN6UB58_9PEZI</name>
<dbReference type="Proteomes" id="UP001302602">
    <property type="component" value="Unassembled WGS sequence"/>
</dbReference>
<sequence length="151" mass="16019">MNGTQALAGTFRPHSAIYNSDLRHLASDAQRELGPRHDAPFDKEPRKTGRASIKPKQLGGCRLFFVVGAILSVGCPPVFRNRPDAAEVKRTVAVSSDSLISSTLKQCCATWFGNPAAGPLGAEPSLKSSGPGKGRSFSGLWNARSESAPGW</sequence>
<dbReference type="GeneID" id="87834380"/>